<comment type="similarity">
    <text evidence="1">Belongs to the YTHDF family.</text>
</comment>
<protein>
    <recommendedName>
        <fullName evidence="1">YTH domain-containing family protein</fullName>
    </recommendedName>
</protein>
<dbReference type="GO" id="GO:0005737">
    <property type="term" value="C:cytoplasm"/>
    <property type="evidence" value="ECO:0007669"/>
    <property type="project" value="TreeGrafter"/>
</dbReference>
<evidence type="ECO:0000256" key="1">
    <source>
        <dbReference type="RuleBase" id="RU369095"/>
    </source>
</evidence>
<dbReference type="PANTHER" id="PTHR12357:SF92">
    <property type="entry name" value="YTH DOMAIN-CONTAINING FAMILY PROTEIN"/>
    <property type="match status" value="1"/>
</dbReference>
<proteinExistence type="inferred from homology"/>
<evidence type="ECO:0000313" key="4">
    <source>
        <dbReference type="EMBL" id="JAT40538.1"/>
    </source>
</evidence>
<sequence>MYNGSEHMTETYMIPGTSSNQQLVLAPTFPEIGSMGSEMTPEVIVDQGLYYSAAAPSYYTYLCTGFESPGESDDRHRFFGLDGQDLHCPDMQTESLPYVYYAPSYGYAHSPYNPYNPYNPYIPGAVIGVDSPFVGTQQYIPDVAYQQPVSSPAYFPVVPSGADVIPNISPEPLVLNAVGSGPGVAETNFVKFASPTPMVVASSMLQSDPVTSAPVLLHSQNQLLPSEASKRSLVDVPHTQLPASDGAIASGGVPRVNQLQFRDPTGSGGASDQLKAENVSSIPSSSKVTVLKYNGSTDFEPNRHGPPTLDGVRPRLPFSGMLNNGNVSPNMLGEQNRGPRTGRSRGPWAPFVVKSYTSKAGAFNAQGNITIHPDQYNREDFPVNYPDAKFFVIKSYSEDDVHKSIKYNVWSSTPSGNKRLDSAYEDAQRISGGDTRKCPVFLLFSVNASGQFCGVAEMIGPVDFNRDMDFWQQDKWSGSFPVKWHIIKDVPNTSFRHIILENNENKPVTNSRDTQEVKYMPGMSMLTIFKNSPLKTSILDDFMYYEQRQKIMHEEKSRLLGRGYDSPLFVPVFVPPNRSGVTIKHPLKAEVEQTDLHDNAKTDVAVSLEFKVNPKLELTDEAIDKRPTLPEVAQVADASSSVMKIGSLSLDSGGATNRTIERDEYVTVGSMSVKVNGYVDSSLGTLTVGSAPVHPKTAEEKCPSGSGSNASP</sequence>
<dbReference type="PROSITE" id="PS50882">
    <property type="entry name" value="YTH"/>
    <property type="match status" value="1"/>
</dbReference>
<feature type="domain" description="YTH" evidence="3">
    <location>
        <begin position="388"/>
        <end position="529"/>
    </location>
</feature>
<name>A0A1D1XNY6_9ARAE</name>
<dbReference type="Gene3D" id="3.10.590.10">
    <property type="entry name" value="ph1033 like domains"/>
    <property type="match status" value="1"/>
</dbReference>
<feature type="region of interest" description="Disordered" evidence="2">
    <location>
        <begin position="690"/>
        <end position="712"/>
    </location>
</feature>
<dbReference type="PANTHER" id="PTHR12357">
    <property type="entry name" value="YTH YT521-B HOMOLOGY DOMAIN-CONTAINING"/>
    <property type="match status" value="1"/>
</dbReference>
<gene>
    <name evidence="5" type="primary">YTHDF2_4</name>
    <name evidence="4" type="synonym">YTHDF2_17</name>
    <name evidence="5" type="ORF">g.79193</name>
    <name evidence="4" type="ORF">g.79200</name>
</gene>
<dbReference type="CDD" id="cd21134">
    <property type="entry name" value="YTH"/>
    <property type="match status" value="1"/>
</dbReference>
<feature type="region of interest" description="Disordered" evidence="2">
    <location>
        <begin position="258"/>
        <end position="281"/>
    </location>
</feature>
<accession>A0A1D1XNY6</accession>
<dbReference type="GO" id="GO:0003729">
    <property type="term" value="F:mRNA binding"/>
    <property type="evidence" value="ECO:0007669"/>
    <property type="project" value="UniProtKB-UniRule"/>
</dbReference>
<dbReference type="AlphaFoldDB" id="A0A1D1XNY6"/>
<dbReference type="GO" id="GO:1990247">
    <property type="term" value="F:N6-methyladenosine-containing RNA reader activity"/>
    <property type="evidence" value="ECO:0007669"/>
    <property type="project" value="UniProtKB-UniRule"/>
</dbReference>
<evidence type="ECO:0000313" key="5">
    <source>
        <dbReference type="EMBL" id="JAT44102.1"/>
    </source>
</evidence>
<dbReference type="InterPro" id="IPR045168">
    <property type="entry name" value="YTH_prot"/>
</dbReference>
<reference evidence="5" key="1">
    <citation type="submission" date="2015-07" db="EMBL/GenBank/DDBJ databases">
        <title>Transcriptome Assembly of Anthurium amnicola.</title>
        <authorList>
            <person name="Suzuki J."/>
        </authorList>
    </citation>
    <scope>NUCLEOTIDE SEQUENCE</scope>
</reference>
<evidence type="ECO:0000259" key="3">
    <source>
        <dbReference type="PROSITE" id="PS50882"/>
    </source>
</evidence>
<dbReference type="GO" id="GO:0061157">
    <property type="term" value="P:mRNA destabilization"/>
    <property type="evidence" value="ECO:0007669"/>
    <property type="project" value="TreeGrafter"/>
</dbReference>
<dbReference type="Pfam" id="PF04146">
    <property type="entry name" value="YTH"/>
    <property type="match status" value="1"/>
</dbReference>
<evidence type="ECO:0000256" key="2">
    <source>
        <dbReference type="SAM" id="MobiDB-lite"/>
    </source>
</evidence>
<dbReference type="EMBL" id="GDJX01027398">
    <property type="protein sequence ID" value="JAT40538.1"/>
    <property type="molecule type" value="Transcribed_RNA"/>
</dbReference>
<organism evidence="5">
    <name type="scientific">Anthurium amnicola</name>
    <dbReference type="NCBI Taxonomy" id="1678845"/>
    <lineage>
        <taxon>Eukaryota</taxon>
        <taxon>Viridiplantae</taxon>
        <taxon>Streptophyta</taxon>
        <taxon>Embryophyta</taxon>
        <taxon>Tracheophyta</taxon>
        <taxon>Spermatophyta</taxon>
        <taxon>Magnoliopsida</taxon>
        <taxon>Liliopsida</taxon>
        <taxon>Araceae</taxon>
        <taxon>Pothoideae</taxon>
        <taxon>Potheae</taxon>
        <taxon>Anthurium</taxon>
    </lineage>
</organism>
<dbReference type="InterPro" id="IPR007275">
    <property type="entry name" value="YTH_domain"/>
</dbReference>
<keyword evidence="1" id="KW-0694">RNA-binding</keyword>
<feature type="region of interest" description="Disordered" evidence="2">
    <location>
        <begin position="324"/>
        <end position="347"/>
    </location>
</feature>
<dbReference type="EMBL" id="GDJX01023834">
    <property type="protein sequence ID" value="JAT44102.1"/>
    <property type="molecule type" value="Transcribed_RNA"/>
</dbReference>
<comment type="function">
    <text evidence="1">Specifically recognizes and binds N6-methyladenosine (m6A)-containing RNAs, and regulates mRNA stability. M6A is a modification present at internal sites of mRNAs and some non-coding RNAs and plays a role in mRNA stability and processing.</text>
</comment>